<evidence type="ECO:0008006" key="3">
    <source>
        <dbReference type="Google" id="ProtNLM"/>
    </source>
</evidence>
<name>F9EJM1_9FUSO</name>
<comment type="caution">
    <text evidence="1">The sequence shown here is derived from an EMBL/GenBank/DDBJ whole genome shotgun (WGS) entry which is preliminary data.</text>
</comment>
<keyword evidence="2" id="KW-1185">Reference proteome</keyword>
<gene>
    <name evidence="1" type="ORF">HMPREF9094_0125</name>
</gene>
<evidence type="ECO:0000313" key="1">
    <source>
        <dbReference type="EMBL" id="EGQ80844.1"/>
    </source>
</evidence>
<organism evidence="1 2">
    <name type="scientific">Fusobacterium animalis ATCC 51191</name>
    <dbReference type="NCBI Taxonomy" id="997347"/>
    <lineage>
        <taxon>Bacteria</taxon>
        <taxon>Fusobacteriati</taxon>
        <taxon>Fusobacteriota</taxon>
        <taxon>Fusobacteriia</taxon>
        <taxon>Fusobacteriales</taxon>
        <taxon>Fusobacteriaceae</taxon>
        <taxon>Fusobacterium</taxon>
    </lineage>
</organism>
<evidence type="ECO:0000313" key="2">
    <source>
        <dbReference type="Proteomes" id="UP000005392"/>
    </source>
</evidence>
<dbReference type="HOGENOM" id="CLU_180090_1_1_0"/>
<proteinExistence type="predicted"/>
<accession>F9EJM1</accession>
<dbReference type="InterPro" id="IPR053842">
    <property type="entry name" value="NikA-like"/>
</dbReference>
<dbReference type="PATRIC" id="fig|997347.4.peg.119"/>
<dbReference type="Pfam" id="PF21983">
    <property type="entry name" value="NikA-like"/>
    <property type="match status" value="1"/>
</dbReference>
<reference evidence="1 2" key="1">
    <citation type="submission" date="2011-05" db="EMBL/GenBank/DDBJ databases">
        <authorList>
            <person name="Muzny D."/>
            <person name="Qin X."/>
            <person name="Deng J."/>
            <person name="Jiang H."/>
            <person name="Liu Y."/>
            <person name="Qu J."/>
            <person name="Song X.-Z."/>
            <person name="Zhang L."/>
            <person name="Thornton R."/>
            <person name="Coyle M."/>
            <person name="Francisco L."/>
            <person name="Jackson L."/>
            <person name="Javaid M."/>
            <person name="Korchina V."/>
            <person name="Kovar C."/>
            <person name="Mata R."/>
            <person name="Mathew T."/>
            <person name="Ngo R."/>
            <person name="Nguyen L."/>
            <person name="Nguyen N."/>
            <person name="Okwuonu G."/>
            <person name="Ongeri F."/>
            <person name="Pham C."/>
            <person name="Simmons D."/>
            <person name="Wilczek-Boney K."/>
            <person name="Hale W."/>
            <person name="Jakkamsetti A."/>
            <person name="Pham P."/>
            <person name="Ruth R."/>
            <person name="San Lucas F."/>
            <person name="Warren J."/>
            <person name="Zhang J."/>
            <person name="Zhao Z."/>
            <person name="Zhou C."/>
            <person name="Zhu D."/>
            <person name="Lee S."/>
            <person name="Bess C."/>
            <person name="Blankenburg K."/>
            <person name="Forbes L."/>
            <person name="Fu Q."/>
            <person name="Gubbala S."/>
            <person name="Hirani K."/>
            <person name="Jayaseelan J.C."/>
            <person name="Lara F."/>
            <person name="Munidasa M."/>
            <person name="Palculict T."/>
            <person name="Patil S."/>
            <person name="Pu L.-L."/>
            <person name="Saada N."/>
            <person name="Tang L."/>
            <person name="Weissenberger G."/>
            <person name="Zhu Y."/>
            <person name="Hemphill L."/>
            <person name="Shang Y."/>
            <person name="Youmans B."/>
            <person name="Ayvaz T."/>
            <person name="Ross M."/>
            <person name="Santibanez J."/>
            <person name="Aqrawi P."/>
            <person name="Gross S."/>
            <person name="Joshi V."/>
            <person name="Fowler G."/>
            <person name="Nazareth L."/>
            <person name="Reid J."/>
            <person name="Worley K."/>
            <person name="Petrosino J."/>
            <person name="Highlander S."/>
            <person name="Gibbs R."/>
        </authorList>
    </citation>
    <scope>NUCLEOTIDE SEQUENCE [LARGE SCALE GENOMIC DNA]</scope>
    <source>
        <strain evidence="1 2">ATCC 51191</strain>
    </source>
</reference>
<dbReference type="EMBL" id="AFQD01000017">
    <property type="protein sequence ID" value="EGQ80844.1"/>
    <property type="molecule type" value="Genomic_DNA"/>
</dbReference>
<protein>
    <recommendedName>
        <fullName evidence="3">CopG family transcriptional regulator</fullName>
    </recommendedName>
</protein>
<dbReference type="AlphaFoldDB" id="F9EJM1"/>
<dbReference type="Proteomes" id="UP000005392">
    <property type="component" value="Unassembled WGS sequence"/>
</dbReference>
<sequence>MSERNIRRRITLSPAENEIINNFIKKQGVSFSEFLRFSALKNIKESENLSLKEYLDKYCEKVDEKEQKELDELMKNINLEEDEGSEITLEDFLQNNI</sequence>